<feature type="domain" description="PAC" evidence="22">
    <location>
        <begin position="631"/>
        <end position="683"/>
    </location>
</feature>
<evidence type="ECO:0000256" key="1">
    <source>
        <dbReference type="ARBA" id="ARBA00000085"/>
    </source>
</evidence>
<dbReference type="Gene3D" id="1.20.120.160">
    <property type="entry name" value="HPT domain"/>
    <property type="match status" value="1"/>
</dbReference>
<dbReference type="InterPro" id="IPR000700">
    <property type="entry name" value="PAS-assoc_C"/>
</dbReference>
<dbReference type="GO" id="GO:0006355">
    <property type="term" value="P:regulation of DNA-templated transcription"/>
    <property type="evidence" value="ECO:0007669"/>
    <property type="project" value="InterPro"/>
</dbReference>
<comment type="subcellular location">
    <subcellularLocation>
        <location evidence="2">Cell membrane</location>
        <topology evidence="2">Multi-pass membrane protein</topology>
    </subcellularLocation>
</comment>
<evidence type="ECO:0000313" key="24">
    <source>
        <dbReference type="EMBL" id="TWT59152.1"/>
    </source>
</evidence>
<dbReference type="Pfam" id="PF00072">
    <property type="entry name" value="Response_reg"/>
    <property type="match status" value="1"/>
</dbReference>
<keyword evidence="25" id="KW-1185">Reference proteome</keyword>
<evidence type="ECO:0000256" key="4">
    <source>
        <dbReference type="ARBA" id="ARBA00022475"/>
    </source>
</evidence>
<dbReference type="CDD" id="cd16922">
    <property type="entry name" value="HATPase_EvgS-ArcB-TorS-like"/>
    <property type="match status" value="1"/>
</dbReference>
<feature type="domain" description="Histidine kinase" evidence="19">
    <location>
        <begin position="701"/>
        <end position="922"/>
    </location>
</feature>
<dbReference type="CDD" id="cd17546">
    <property type="entry name" value="REC_hyHK_CKI1_RcsC-like"/>
    <property type="match status" value="1"/>
</dbReference>
<protein>
    <recommendedName>
        <fullName evidence="15">Sensory/regulatory protein RpfC</fullName>
        <ecNumber evidence="3">2.7.13.3</ecNumber>
    </recommendedName>
</protein>
<dbReference type="CDD" id="cd00088">
    <property type="entry name" value="HPT"/>
    <property type="match status" value="1"/>
</dbReference>
<evidence type="ECO:0000259" key="21">
    <source>
        <dbReference type="PROSITE" id="PS50112"/>
    </source>
</evidence>
<dbReference type="Pfam" id="PF00512">
    <property type="entry name" value="HisKA"/>
    <property type="match status" value="1"/>
</dbReference>
<dbReference type="InterPro" id="IPR003594">
    <property type="entry name" value="HATPase_dom"/>
</dbReference>
<keyword evidence="10" id="KW-0067">ATP-binding</keyword>
<dbReference type="InterPro" id="IPR013656">
    <property type="entry name" value="PAS_4"/>
</dbReference>
<feature type="modified residue" description="4-aspartylphosphate" evidence="17">
    <location>
        <position position="1130"/>
    </location>
</feature>
<dbReference type="GO" id="GO:0005524">
    <property type="term" value="F:ATP binding"/>
    <property type="evidence" value="ECO:0007669"/>
    <property type="project" value="UniProtKB-KW"/>
</dbReference>
<evidence type="ECO:0000256" key="5">
    <source>
        <dbReference type="ARBA" id="ARBA00022553"/>
    </source>
</evidence>
<dbReference type="GO" id="GO:0005886">
    <property type="term" value="C:plasma membrane"/>
    <property type="evidence" value="ECO:0007669"/>
    <property type="project" value="UniProtKB-SubCell"/>
</dbReference>
<dbReference type="Pfam" id="PF02518">
    <property type="entry name" value="HATPase_c"/>
    <property type="match status" value="1"/>
</dbReference>
<keyword evidence="9 24" id="KW-0418">Kinase</keyword>
<dbReference type="SMART" id="SM00086">
    <property type="entry name" value="PAC"/>
    <property type="match status" value="4"/>
</dbReference>
<dbReference type="SUPFAM" id="SSF55874">
    <property type="entry name" value="ATPase domain of HSP90 chaperone/DNA topoisomerase II/histidine kinase"/>
    <property type="match status" value="1"/>
</dbReference>
<dbReference type="Gene3D" id="3.30.450.20">
    <property type="entry name" value="PAS domain"/>
    <property type="match status" value="4"/>
</dbReference>
<evidence type="ECO:0000256" key="2">
    <source>
        <dbReference type="ARBA" id="ARBA00004651"/>
    </source>
</evidence>
<evidence type="ECO:0000256" key="14">
    <source>
        <dbReference type="ARBA" id="ARBA00064003"/>
    </source>
</evidence>
<keyword evidence="8" id="KW-0547">Nucleotide-binding</keyword>
<dbReference type="CDD" id="cd00130">
    <property type="entry name" value="PAS"/>
    <property type="match status" value="4"/>
</dbReference>
<dbReference type="NCBIfam" id="TIGR00229">
    <property type="entry name" value="sensory_box"/>
    <property type="match status" value="4"/>
</dbReference>
<dbReference type="OrthoDB" id="9762493at2"/>
<comment type="subunit">
    <text evidence="14">At low DSF concentrations, interacts with RpfF.</text>
</comment>
<dbReference type="Gene3D" id="1.10.287.130">
    <property type="match status" value="1"/>
</dbReference>
<feature type="domain" description="PAS" evidence="21">
    <location>
        <begin position="305"/>
        <end position="374"/>
    </location>
</feature>
<dbReference type="SMART" id="SM00091">
    <property type="entry name" value="PAS"/>
    <property type="match status" value="4"/>
</dbReference>
<dbReference type="SUPFAM" id="SSF55785">
    <property type="entry name" value="PYP-like sensor domain (PAS domain)"/>
    <property type="match status" value="4"/>
</dbReference>
<feature type="domain" description="HPt" evidence="23">
    <location>
        <begin position="1244"/>
        <end position="1301"/>
    </location>
</feature>
<dbReference type="PROSITE" id="PS50894">
    <property type="entry name" value="HPT"/>
    <property type="match status" value="1"/>
</dbReference>
<feature type="modified residue" description="Phosphohistidine" evidence="16">
    <location>
        <position position="1283"/>
    </location>
</feature>
<dbReference type="InterPro" id="IPR000014">
    <property type="entry name" value="PAS"/>
</dbReference>
<evidence type="ECO:0000256" key="9">
    <source>
        <dbReference type="ARBA" id="ARBA00022777"/>
    </source>
</evidence>
<keyword evidence="4" id="KW-1003">Cell membrane</keyword>
<dbReference type="InterPro" id="IPR004358">
    <property type="entry name" value="Sig_transdc_His_kin-like_C"/>
</dbReference>
<evidence type="ECO:0000259" key="20">
    <source>
        <dbReference type="PROSITE" id="PS50110"/>
    </source>
</evidence>
<dbReference type="InterPro" id="IPR008207">
    <property type="entry name" value="Sig_transdc_His_kin_Hpt_dom"/>
</dbReference>
<dbReference type="Gene3D" id="3.30.565.10">
    <property type="entry name" value="Histidine kinase-like ATPase, C-terminal domain"/>
    <property type="match status" value="1"/>
</dbReference>
<dbReference type="PROSITE" id="PS50112">
    <property type="entry name" value="PAS"/>
    <property type="match status" value="4"/>
</dbReference>
<dbReference type="PANTHER" id="PTHR45339">
    <property type="entry name" value="HYBRID SIGNAL TRANSDUCTION HISTIDINE KINASE J"/>
    <property type="match status" value="1"/>
</dbReference>
<evidence type="ECO:0000256" key="15">
    <source>
        <dbReference type="ARBA" id="ARBA00068150"/>
    </source>
</evidence>
<evidence type="ECO:0000256" key="18">
    <source>
        <dbReference type="SAM" id="MobiDB-lite"/>
    </source>
</evidence>
<dbReference type="SUPFAM" id="SSF52172">
    <property type="entry name" value="CheY-like"/>
    <property type="match status" value="2"/>
</dbReference>
<dbReference type="Gene3D" id="3.40.50.2300">
    <property type="match status" value="2"/>
</dbReference>
<evidence type="ECO:0000256" key="8">
    <source>
        <dbReference type="ARBA" id="ARBA00022741"/>
    </source>
</evidence>
<accession>A0A5C5XB79</accession>
<evidence type="ECO:0000256" key="11">
    <source>
        <dbReference type="ARBA" id="ARBA00022989"/>
    </source>
</evidence>
<name>A0A5C5XB79_9PLAN</name>
<dbReference type="Pfam" id="PF01627">
    <property type="entry name" value="Hpt"/>
    <property type="match status" value="1"/>
</dbReference>
<comment type="catalytic activity">
    <reaction evidence="1">
        <text>ATP + protein L-histidine = ADP + protein N-phospho-L-histidine.</text>
        <dbReference type="EC" id="2.7.13.3"/>
    </reaction>
</comment>
<proteinExistence type="predicted"/>
<dbReference type="EC" id="2.7.13.3" evidence="3"/>
<dbReference type="SMART" id="SM00387">
    <property type="entry name" value="HATPase_c"/>
    <property type="match status" value="1"/>
</dbReference>
<evidence type="ECO:0000259" key="19">
    <source>
        <dbReference type="PROSITE" id="PS50109"/>
    </source>
</evidence>
<feature type="domain" description="Response regulatory" evidence="20">
    <location>
        <begin position="939"/>
        <end position="1058"/>
    </location>
</feature>
<dbReference type="InterPro" id="IPR011006">
    <property type="entry name" value="CheY-like_superfamily"/>
</dbReference>
<keyword evidence="13" id="KW-0472">Membrane</keyword>
<keyword evidence="7" id="KW-0812">Transmembrane</keyword>
<feature type="domain" description="PAS" evidence="21">
    <location>
        <begin position="559"/>
        <end position="616"/>
    </location>
</feature>
<dbReference type="GO" id="GO:0000155">
    <property type="term" value="F:phosphorelay sensor kinase activity"/>
    <property type="evidence" value="ECO:0007669"/>
    <property type="project" value="InterPro"/>
</dbReference>
<evidence type="ECO:0000256" key="17">
    <source>
        <dbReference type="PROSITE-ProRule" id="PRU00169"/>
    </source>
</evidence>
<dbReference type="EMBL" id="SIHI01000001">
    <property type="protein sequence ID" value="TWT59152.1"/>
    <property type="molecule type" value="Genomic_DNA"/>
</dbReference>
<feature type="domain" description="PAS" evidence="21">
    <location>
        <begin position="2"/>
        <end position="56"/>
    </location>
</feature>
<dbReference type="PROSITE" id="PS50113">
    <property type="entry name" value="PAC"/>
    <property type="match status" value="2"/>
</dbReference>
<dbReference type="FunFam" id="1.10.287.130:FF:000002">
    <property type="entry name" value="Two-component osmosensing histidine kinase"/>
    <property type="match status" value="1"/>
</dbReference>
<feature type="domain" description="PAS" evidence="21">
    <location>
        <begin position="431"/>
        <end position="484"/>
    </location>
</feature>
<gene>
    <name evidence="24" type="primary">barA_3</name>
    <name evidence="24" type="ORF">KOR42_25410</name>
</gene>
<evidence type="ECO:0000256" key="7">
    <source>
        <dbReference type="ARBA" id="ARBA00022692"/>
    </source>
</evidence>
<dbReference type="InterPro" id="IPR005467">
    <property type="entry name" value="His_kinase_dom"/>
</dbReference>
<dbReference type="InterPro" id="IPR003661">
    <property type="entry name" value="HisK_dim/P_dom"/>
</dbReference>
<dbReference type="InterPro" id="IPR036641">
    <property type="entry name" value="HPT_dom_sf"/>
</dbReference>
<dbReference type="FunFam" id="3.30.565.10:FF:000010">
    <property type="entry name" value="Sensor histidine kinase RcsC"/>
    <property type="match status" value="1"/>
</dbReference>
<evidence type="ECO:0000313" key="25">
    <source>
        <dbReference type="Proteomes" id="UP000317243"/>
    </source>
</evidence>
<dbReference type="SUPFAM" id="SSF47226">
    <property type="entry name" value="Histidine-containing phosphotransfer domain, HPT domain"/>
    <property type="match status" value="1"/>
</dbReference>
<comment type="caution">
    <text evidence="24">The sequence shown here is derived from an EMBL/GenBank/DDBJ whole genome shotgun (WGS) entry which is preliminary data.</text>
</comment>
<dbReference type="Pfam" id="PF00989">
    <property type="entry name" value="PAS"/>
    <property type="match status" value="2"/>
</dbReference>
<evidence type="ECO:0000259" key="23">
    <source>
        <dbReference type="PROSITE" id="PS50894"/>
    </source>
</evidence>
<feature type="region of interest" description="Disordered" evidence="18">
    <location>
        <begin position="1204"/>
        <end position="1225"/>
    </location>
</feature>
<feature type="domain" description="PAC" evidence="22">
    <location>
        <begin position="376"/>
        <end position="430"/>
    </location>
</feature>
<dbReference type="PRINTS" id="PR00344">
    <property type="entry name" value="BCTRLSENSOR"/>
</dbReference>
<dbReference type="Pfam" id="PF13426">
    <property type="entry name" value="PAS_9"/>
    <property type="match status" value="1"/>
</dbReference>
<dbReference type="PANTHER" id="PTHR45339:SF1">
    <property type="entry name" value="HYBRID SIGNAL TRANSDUCTION HISTIDINE KINASE J"/>
    <property type="match status" value="1"/>
</dbReference>
<dbReference type="SMART" id="SM00448">
    <property type="entry name" value="REC"/>
    <property type="match status" value="2"/>
</dbReference>
<dbReference type="RefSeq" id="WP_146509923.1">
    <property type="nucleotide sequence ID" value="NZ_SIHI01000001.1"/>
</dbReference>
<dbReference type="InterPro" id="IPR013767">
    <property type="entry name" value="PAS_fold"/>
</dbReference>
<sequence length="1301" mass="144997">MRQDWLQPFLEQSLDAIIVVDRNGSVCEWSGQAQAMFGWSKEEAVGRKMAELIIPKTDRQAHWVGLKTYNEFGIGPVINRRSHLKALTKDQRIIDVELTVVPVNVGETELFVGTVRDRLYPSDRPTGESSADSKKTPDFLTSGDVIFTAMSEEDSRAIEGVFQDCLKSIIKLIDWPVGVGLILDTLGRLLPEACVWYSPDPDLQERFDSHGIKSAEHVPLGSHSGRKPVWSSQEAAEKQFPFSEIESPPMRTVLTLPVIADGHLAAYVQFYHWEEIAEDSRLISSVRNELKPLQELLERRRWQELKSYLAAIVESSNDAIIGKDRFGTIVSWNHGAERVYGYTEREAIGKTVQLILPEGTLEEEEEIRDVVQSGRRLASFETVRKHKNGSLLDISLSISPVRDSQGRLIGSATIERDITPLKRTIRELYDREEKLRLLMEASGEAIYGIDPDGRCTFANRACARVLGFESAEELLGEKMHKLVHHSYEDGGNYPQDLCPINQTLMYGKSVHVNNEVFWRKDGTSFPVEYWASPVRRGSNVVGAVVVFEDATDRIIAERTRAELAAIVESSADAIIGKALDGTIKSWNQGASQLYGYESDEVIGQNYTALLCAEDDQMPKPVDVSEQDWNVSTFEVTRIDRNGNQIEVGITESGILDSEGRLIGTASIERDISSRKRRETELEEARHAAEVANKTKSEFVANISHELRTPMNAVLGMLRIVLEEPLPQALRDYLGTAKDSAETLLLILDDLLDFSRMEAGKFELDPEPFRLRETVENSVKALANRAHQKGLELTFDVDGSVPDRLEGDGFRLRQVLVNLTGNAIKFTDHGEIVVTVTSKMIDDDTVVIEFTVEDTGVGIPEGDLERIFEPFTQVDSSMTRSRTGSGLGLSICRELIQKMGGEISVASQVGKGTTFRFTSQFRVISVVEESFDTTHLSGHRAVIIDDNLTNLRVVSKRLADWGMEVLATGGQDETEEIWRSISEANLPSVAIIDSSENGTSSLDLIAKAREYGVMCPFILMVSPRNRLFLERLTRRFDICSLIEKPVTGSDLFDAIMGVLNREIAERKVADPKAPLKAARALNLLVAEDTPANQKVVRAIFERRGHNISVVQNGREALEAVQQEKLDAVLMDVQMPEMDGLQATGLIRKMDPPLGKIPIIAMTAHARREDRRRCLAAGMSGYVSKPIQAFKLIRLVERLVSDQEKSYPRSAPLDVPTPAEEPVERSTMSEVPKFNLAIALERMGGDQEILDEMIKAFLEDAPVLLQEVHTARSENDWSDLRRGAHSLKGLAANFEALPVVESA</sequence>
<dbReference type="Proteomes" id="UP000317243">
    <property type="component" value="Unassembled WGS sequence"/>
</dbReference>
<evidence type="ECO:0000256" key="10">
    <source>
        <dbReference type="ARBA" id="ARBA00022840"/>
    </source>
</evidence>
<keyword evidence="12" id="KW-0902">Two-component regulatory system</keyword>
<evidence type="ECO:0000256" key="16">
    <source>
        <dbReference type="PROSITE-ProRule" id="PRU00110"/>
    </source>
</evidence>
<dbReference type="SMART" id="SM00388">
    <property type="entry name" value="HisKA"/>
    <property type="match status" value="1"/>
</dbReference>
<reference evidence="24 25" key="1">
    <citation type="submission" date="2019-02" db="EMBL/GenBank/DDBJ databases">
        <title>Deep-cultivation of Planctomycetes and their phenomic and genomic characterization uncovers novel biology.</title>
        <authorList>
            <person name="Wiegand S."/>
            <person name="Jogler M."/>
            <person name="Boedeker C."/>
            <person name="Pinto D."/>
            <person name="Vollmers J."/>
            <person name="Rivas-Marin E."/>
            <person name="Kohn T."/>
            <person name="Peeters S.H."/>
            <person name="Heuer A."/>
            <person name="Rast P."/>
            <person name="Oberbeckmann S."/>
            <person name="Bunk B."/>
            <person name="Jeske O."/>
            <person name="Meyerdierks A."/>
            <person name="Storesund J.E."/>
            <person name="Kallscheuer N."/>
            <person name="Luecker S."/>
            <person name="Lage O.M."/>
            <person name="Pohl T."/>
            <person name="Merkel B.J."/>
            <person name="Hornburger P."/>
            <person name="Mueller R.-W."/>
            <person name="Bruemmer F."/>
            <person name="Labrenz M."/>
            <person name="Spormann A.M."/>
            <person name="Op Den Camp H."/>
            <person name="Overmann J."/>
            <person name="Amann R."/>
            <person name="Jetten M.S.M."/>
            <person name="Mascher T."/>
            <person name="Medema M.H."/>
            <person name="Devos D.P."/>
            <person name="Kaster A.-K."/>
            <person name="Ovreas L."/>
            <person name="Rohde M."/>
            <person name="Galperin M.Y."/>
            <person name="Jogler C."/>
        </authorList>
    </citation>
    <scope>NUCLEOTIDE SEQUENCE [LARGE SCALE GENOMIC DNA]</scope>
    <source>
        <strain evidence="24 25">KOR42</strain>
    </source>
</reference>
<dbReference type="CDD" id="cd00082">
    <property type="entry name" value="HisKA"/>
    <property type="match status" value="1"/>
</dbReference>
<dbReference type="InterPro" id="IPR001610">
    <property type="entry name" value="PAC"/>
</dbReference>
<dbReference type="InterPro" id="IPR036890">
    <property type="entry name" value="HATPase_C_sf"/>
</dbReference>
<evidence type="ECO:0000256" key="13">
    <source>
        <dbReference type="ARBA" id="ARBA00023136"/>
    </source>
</evidence>
<dbReference type="InterPro" id="IPR001789">
    <property type="entry name" value="Sig_transdc_resp-reg_receiver"/>
</dbReference>
<dbReference type="SUPFAM" id="SSF47384">
    <property type="entry name" value="Homodimeric domain of signal transducing histidine kinase"/>
    <property type="match status" value="1"/>
</dbReference>
<evidence type="ECO:0000256" key="6">
    <source>
        <dbReference type="ARBA" id="ARBA00022679"/>
    </source>
</evidence>
<keyword evidence="11" id="KW-1133">Transmembrane helix</keyword>
<evidence type="ECO:0000259" key="22">
    <source>
        <dbReference type="PROSITE" id="PS50113"/>
    </source>
</evidence>
<dbReference type="Pfam" id="PF08448">
    <property type="entry name" value="PAS_4"/>
    <property type="match status" value="1"/>
</dbReference>
<feature type="domain" description="Response regulatory" evidence="20">
    <location>
        <begin position="1081"/>
        <end position="1198"/>
    </location>
</feature>
<keyword evidence="5 17" id="KW-0597">Phosphoprotein</keyword>
<feature type="modified residue" description="4-aspartylphosphate" evidence="17">
    <location>
        <position position="992"/>
    </location>
</feature>
<dbReference type="PROSITE" id="PS50109">
    <property type="entry name" value="HIS_KIN"/>
    <property type="match status" value="1"/>
</dbReference>
<evidence type="ECO:0000256" key="12">
    <source>
        <dbReference type="ARBA" id="ARBA00023012"/>
    </source>
</evidence>
<organism evidence="24 25">
    <name type="scientific">Thalassoglobus neptunius</name>
    <dbReference type="NCBI Taxonomy" id="1938619"/>
    <lineage>
        <taxon>Bacteria</taxon>
        <taxon>Pseudomonadati</taxon>
        <taxon>Planctomycetota</taxon>
        <taxon>Planctomycetia</taxon>
        <taxon>Planctomycetales</taxon>
        <taxon>Planctomycetaceae</taxon>
        <taxon>Thalassoglobus</taxon>
    </lineage>
</organism>
<dbReference type="InterPro" id="IPR035965">
    <property type="entry name" value="PAS-like_dom_sf"/>
</dbReference>
<dbReference type="InterPro" id="IPR036097">
    <property type="entry name" value="HisK_dim/P_sf"/>
</dbReference>
<keyword evidence="6 24" id="KW-0808">Transferase</keyword>
<evidence type="ECO:0000256" key="3">
    <source>
        <dbReference type="ARBA" id="ARBA00012438"/>
    </source>
</evidence>
<dbReference type="PROSITE" id="PS50110">
    <property type="entry name" value="RESPONSE_REGULATORY"/>
    <property type="match status" value="2"/>
</dbReference>